<dbReference type="AlphaFoldDB" id="A0A6B8KIG0"/>
<sequence length="119" mass="13290">MAAGWREKPPVPSASRDASPVVAFDRSELRIIFDLYGPRVANGDWRDYALDFTASKAVFSIFRRSCETPLYRIEKNPALARRQGAYCVIDASGLILRRGHDLARVVGVLNRNLRVVGAE</sequence>
<dbReference type="Proteomes" id="UP000309061">
    <property type="component" value="Chromosome"/>
</dbReference>
<dbReference type="InterPro" id="IPR021252">
    <property type="entry name" value="DUF2794"/>
</dbReference>
<gene>
    <name evidence="1" type="ORF">H2LOC_020290</name>
</gene>
<dbReference type="Pfam" id="PF10984">
    <property type="entry name" value="DUF2794"/>
    <property type="match status" value="1"/>
</dbReference>
<evidence type="ECO:0000313" key="2">
    <source>
        <dbReference type="Proteomes" id="UP000309061"/>
    </source>
</evidence>
<keyword evidence="2" id="KW-1185">Reference proteome</keyword>
<evidence type="ECO:0000313" key="1">
    <source>
        <dbReference type="EMBL" id="QGM48186.1"/>
    </source>
</evidence>
<accession>A0A6B8KIG0</accession>
<dbReference type="RefSeq" id="WP_136496917.1">
    <property type="nucleotide sequence ID" value="NZ_CP046052.1"/>
</dbReference>
<dbReference type="KEGG" id="mhey:H2LOC_020290"/>
<dbReference type="OrthoDB" id="7159482at2"/>
<reference evidence="1 2" key="1">
    <citation type="submission" date="2019-11" db="EMBL/GenBank/DDBJ databases">
        <title>The genome sequence of Methylocystis heyeri.</title>
        <authorList>
            <person name="Oshkin I.Y."/>
            <person name="Miroshnikov K."/>
            <person name="Dedysh S.N."/>
        </authorList>
    </citation>
    <scope>NUCLEOTIDE SEQUENCE [LARGE SCALE GENOMIC DNA]</scope>
    <source>
        <strain evidence="1 2">H2</strain>
    </source>
</reference>
<dbReference type="EMBL" id="CP046052">
    <property type="protein sequence ID" value="QGM48186.1"/>
    <property type="molecule type" value="Genomic_DNA"/>
</dbReference>
<protein>
    <submittedName>
        <fullName evidence="1">DUF2794 domain-containing protein</fullName>
    </submittedName>
</protein>
<name>A0A6B8KIG0_9HYPH</name>
<proteinExistence type="predicted"/>
<organism evidence="1 2">
    <name type="scientific">Methylocystis heyeri</name>
    <dbReference type="NCBI Taxonomy" id="391905"/>
    <lineage>
        <taxon>Bacteria</taxon>
        <taxon>Pseudomonadati</taxon>
        <taxon>Pseudomonadota</taxon>
        <taxon>Alphaproteobacteria</taxon>
        <taxon>Hyphomicrobiales</taxon>
        <taxon>Methylocystaceae</taxon>
        <taxon>Methylocystis</taxon>
    </lineage>
</organism>